<dbReference type="Proteomes" id="UP000676336">
    <property type="component" value="Unassembled WGS sequence"/>
</dbReference>
<evidence type="ECO:0000313" key="2">
    <source>
        <dbReference type="Proteomes" id="UP000676336"/>
    </source>
</evidence>
<sequence>MAAISLHDFIELEKTIENEENKTPTDNTSLSLMDQTISSEVDSVELNKLDEVSFADSTN</sequence>
<name>A0A8S2WJ84_9BILA</name>
<accession>A0A8S2WJ84</accession>
<protein>
    <submittedName>
        <fullName evidence="1">Uncharacterized protein</fullName>
    </submittedName>
</protein>
<comment type="caution">
    <text evidence="1">The sequence shown here is derived from an EMBL/GenBank/DDBJ whole genome shotgun (WGS) entry which is preliminary data.</text>
</comment>
<gene>
    <name evidence="1" type="ORF">SMN809_LOCUS32614</name>
</gene>
<feature type="non-terminal residue" evidence="1">
    <location>
        <position position="1"/>
    </location>
</feature>
<dbReference type="EMBL" id="CAJOBI010068874">
    <property type="protein sequence ID" value="CAF4448729.1"/>
    <property type="molecule type" value="Genomic_DNA"/>
</dbReference>
<dbReference type="AlphaFoldDB" id="A0A8S2WJ84"/>
<evidence type="ECO:0000313" key="1">
    <source>
        <dbReference type="EMBL" id="CAF4448729.1"/>
    </source>
</evidence>
<reference evidence="1" key="1">
    <citation type="submission" date="2021-02" db="EMBL/GenBank/DDBJ databases">
        <authorList>
            <person name="Nowell W R."/>
        </authorList>
    </citation>
    <scope>NUCLEOTIDE SEQUENCE</scope>
</reference>
<proteinExistence type="predicted"/>
<organism evidence="1 2">
    <name type="scientific">Rotaria magnacalcarata</name>
    <dbReference type="NCBI Taxonomy" id="392030"/>
    <lineage>
        <taxon>Eukaryota</taxon>
        <taxon>Metazoa</taxon>
        <taxon>Spiralia</taxon>
        <taxon>Gnathifera</taxon>
        <taxon>Rotifera</taxon>
        <taxon>Eurotatoria</taxon>
        <taxon>Bdelloidea</taxon>
        <taxon>Philodinida</taxon>
        <taxon>Philodinidae</taxon>
        <taxon>Rotaria</taxon>
    </lineage>
</organism>